<sequence>MATVWDRLITWWRAGRAYEPPPGRREQDPVRRLPSGGTIQRMPGDAADPNIPGPDWGGGRDR</sequence>
<accession>A0AAU7GEG5</accession>
<dbReference type="EMBL" id="CP157390">
    <property type="protein sequence ID" value="XBM49014.1"/>
    <property type="molecule type" value="Genomic_DNA"/>
</dbReference>
<evidence type="ECO:0000313" key="2">
    <source>
        <dbReference type="EMBL" id="XBM49014.1"/>
    </source>
</evidence>
<evidence type="ECO:0000256" key="1">
    <source>
        <dbReference type="SAM" id="MobiDB-lite"/>
    </source>
</evidence>
<feature type="compositionally biased region" description="Basic and acidic residues" evidence="1">
    <location>
        <begin position="22"/>
        <end position="31"/>
    </location>
</feature>
<gene>
    <name evidence="2" type="ORF">AAME72_03955</name>
</gene>
<dbReference type="RefSeq" id="WP_348788934.1">
    <property type="nucleotide sequence ID" value="NZ_CP157390.1"/>
</dbReference>
<protein>
    <submittedName>
        <fullName evidence="2">Uncharacterized protein</fullName>
    </submittedName>
</protein>
<feature type="region of interest" description="Disordered" evidence="1">
    <location>
        <begin position="16"/>
        <end position="62"/>
    </location>
</feature>
<name>A0AAU7GEG5_9MICO</name>
<proteinExistence type="predicted"/>
<dbReference type="AlphaFoldDB" id="A0AAU7GEG5"/>
<organism evidence="2">
    <name type="scientific">Leifsonia sp. NPDC080035</name>
    <dbReference type="NCBI Taxonomy" id="3143936"/>
    <lineage>
        <taxon>Bacteria</taxon>
        <taxon>Bacillati</taxon>
        <taxon>Actinomycetota</taxon>
        <taxon>Actinomycetes</taxon>
        <taxon>Micrococcales</taxon>
        <taxon>Microbacteriaceae</taxon>
        <taxon>Leifsonia</taxon>
    </lineage>
</organism>
<reference evidence="2" key="1">
    <citation type="submission" date="2024-05" db="EMBL/GenBank/DDBJ databases">
        <title>The Natural Products Discovery Center: Release of the First 8490 Sequenced Strains for Exploring Actinobacteria Biosynthetic Diversity.</title>
        <authorList>
            <person name="Kalkreuter E."/>
            <person name="Kautsar S.A."/>
            <person name="Yang D."/>
            <person name="Bader C.D."/>
            <person name="Teijaro C.N."/>
            <person name="Fluegel L."/>
            <person name="Davis C.M."/>
            <person name="Simpson J.R."/>
            <person name="Lauterbach L."/>
            <person name="Steele A.D."/>
            <person name="Gui C."/>
            <person name="Meng S."/>
            <person name="Li G."/>
            <person name="Viehrig K."/>
            <person name="Ye F."/>
            <person name="Su P."/>
            <person name="Kiefer A.F."/>
            <person name="Nichols A."/>
            <person name="Cepeda A.J."/>
            <person name="Yan W."/>
            <person name="Fan B."/>
            <person name="Jiang Y."/>
            <person name="Adhikari A."/>
            <person name="Zheng C.-J."/>
            <person name="Schuster L."/>
            <person name="Cowan T.M."/>
            <person name="Smanski M.J."/>
            <person name="Chevrette M.G."/>
            <person name="de Carvalho L.P.S."/>
            <person name="Shen B."/>
        </authorList>
    </citation>
    <scope>NUCLEOTIDE SEQUENCE</scope>
    <source>
        <strain evidence="2">NPDC080035</strain>
    </source>
</reference>